<keyword evidence="6" id="KW-1185">Reference proteome</keyword>
<reference evidence="6" key="1">
    <citation type="journal article" date="2019" name="Int. J. Syst. Evol. Microbiol.">
        <title>The Global Catalogue of Microorganisms (GCM) 10K type strain sequencing project: providing services to taxonomists for standard genome sequencing and annotation.</title>
        <authorList>
            <consortium name="The Broad Institute Genomics Platform"/>
            <consortium name="The Broad Institute Genome Sequencing Center for Infectious Disease"/>
            <person name="Wu L."/>
            <person name="Ma J."/>
        </authorList>
    </citation>
    <scope>NUCLEOTIDE SEQUENCE [LARGE SCALE GENOMIC DNA]</scope>
    <source>
        <strain evidence="6">KCTC 52473</strain>
    </source>
</reference>
<evidence type="ECO:0000313" key="5">
    <source>
        <dbReference type="EMBL" id="MFC3122747.1"/>
    </source>
</evidence>
<dbReference type="InterPro" id="IPR007492">
    <property type="entry name" value="LytTR_DNA-bd_dom"/>
</dbReference>
<feature type="transmembrane region" description="Helical" evidence="2">
    <location>
        <begin position="322"/>
        <end position="339"/>
    </location>
</feature>
<evidence type="ECO:0000256" key="3">
    <source>
        <dbReference type="SAM" id="SignalP"/>
    </source>
</evidence>
<evidence type="ECO:0000259" key="4">
    <source>
        <dbReference type="PROSITE" id="PS50930"/>
    </source>
</evidence>
<sequence length="508" mass="56942">MKLTHLFTAILIALLSSSANATTQRLISIQMDKTVICLGSQGQGMPTFNERECLESKADEVDPQNTLLWMKAYLHIPENMLDDTLPYGVYLSGKSSSRVFFNGQLIGTNGRPAAIAQEEAIGVIDVSFYVPPELIKSGKNILVIEMSSHNGFLSLGNPINFIGFGQYALPNNLISRNIGVSMVPMGALILGVIYFFVASFNPLHRKRYMLLLLMTSLAACQLMLELLRALYSYPYPIHDLRLILIVVLSLLFGISMLYYVIRELKIKRPVVWVLIGAIVSLILVTVTPGYDAKTAVAILLPSLFCTLISLKNTLQTRSLESAAYFALFLCLMIVVNVTLSYFHDLLFFYVITFVLMGLFAHQAFKLNKEQQEREKEKSLIEKLQFVLEQNQQKAKPSKLQINSAGKIEVVSTEQIVFGQAAGDYVELHLNNKSTILFSGSLKELESKVPETFLRVHRSYLVNMEYISSLNSSNEQQKTSGGFLRLNTDHEVPVSRRIMPTVRQFIANS</sequence>
<keyword evidence="2" id="KW-0472">Membrane</keyword>
<dbReference type="PANTHER" id="PTHR37299:SF1">
    <property type="entry name" value="STAGE 0 SPORULATION PROTEIN A HOMOLOG"/>
    <property type="match status" value="1"/>
</dbReference>
<dbReference type="PROSITE" id="PS50930">
    <property type="entry name" value="HTH_LYTTR"/>
    <property type="match status" value="1"/>
</dbReference>
<evidence type="ECO:0000313" key="6">
    <source>
        <dbReference type="Proteomes" id="UP001595478"/>
    </source>
</evidence>
<proteinExistence type="predicted"/>
<keyword evidence="2" id="KW-1133">Transmembrane helix</keyword>
<feature type="transmembrane region" description="Helical" evidence="2">
    <location>
        <begin position="270"/>
        <end position="286"/>
    </location>
</feature>
<dbReference type="InterPro" id="IPR046947">
    <property type="entry name" value="LytR-like"/>
</dbReference>
<evidence type="ECO:0000256" key="2">
    <source>
        <dbReference type="SAM" id="Phobius"/>
    </source>
</evidence>
<keyword evidence="3" id="KW-0732">Signal</keyword>
<accession>A0ABV7FQX8</accession>
<feature type="transmembrane region" description="Helical" evidence="2">
    <location>
        <begin position="178"/>
        <end position="197"/>
    </location>
</feature>
<dbReference type="Proteomes" id="UP001595478">
    <property type="component" value="Unassembled WGS sequence"/>
</dbReference>
<feature type="transmembrane region" description="Helical" evidence="2">
    <location>
        <begin position="242"/>
        <end position="261"/>
    </location>
</feature>
<dbReference type="Gene3D" id="2.40.50.1020">
    <property type="entry name" value="LytTr DNA-binding domain"/>
    <property type="match status" value="1"/>
</dbReference>
<feature type="transmembrane region" description="Helical" evidence="2">
    <location>
        <begin position="292"/>
        <end position="310"/>
    </location>
</feature>
<name>A0ABV7FQX8_9ALTE</name>
<comment type="caution">
    <text evidence="5">The sequence shown here is derived from an EMBL/GenBank/DDBJ whole genome shotgun (WGS) entry which is preliminary data.</text>
</comment>
<dbReference type="EMBL" id="JBHRSW010000029">
    <property type="protein sequence ID" value="MFC3122747.1"/>
    <property type="molecule type" value="Genomic_DNA"/>
</dbReference>
<feature type="transmembrane region" description="Helical" evidence="2">
    <location>
        <begin position="209"/>
        <end position="230"/>
    </location>
</feature>
<keyword evidence="2" id="KW-0812">Transmembrane</keyword>
<feature type="domain" description="HTH LytTR-type" evidence="4">
    <location>
        <begin position="399"/>
        <end position="507"/>
    </location>
</feature>
<feature type="signal peptide" evidence="3">
    <location>
        <begin position="1"/>
        <end position="21"/>
    </location>
</feature>
<feature type="chain" id="PRO_5046673226" evidence="3">
    <location>
        <begin position="22"/>
        <end position="508"/>
    </location>
</feature>
<feature type="transmembrane region" description="Helical" evidence="2">
    <location>
        <begin position="345"/>
        <end position="364"/>
    </location>
</feature>
<keyword evidence="1" id="KW-0902">Two-component regulatory system</keyword>
<dbReference type="Pfam" id="PF04397">
    <property type="entry name" value="LytTR"/>
    <property type="match status" value="1"/>
</dbReference>
<gene>
    <name evidence="5" type="ORF">ACFOHL_14070</name>
</gene>
<dbReference type="RefSeq" id="WP_376920869.1">
    <property type="nucleotide sequence ID" value="NZ_JBHRSW010000029.1"/>
</dbReference>
<protein>
    <submittedName>
        <fullName evidence="5">LytR/AlgR family response regulator transcription factor</fullName>
    </submittedName>
</protein>
<evidence type="ECO:0000256" key="1">
    <source>
        <dbReference type="ARBA" id="ARBA00023012"/>
    </source>
</evidence>
<dbReference type="PANTHER" id="PTHR37299">
    <property type="entry name" value="TRANSCRIPTIONAL REGULATOR-RELATED"/>
    <property type="match status" value="1"/>
</dbReference>
<dbReference type="SMART" id="SM00850">
    <property type="entry name" value="LytTR"/>
    <property type="match status" value="1"/>
</dbReference>
<organism evidence="5 6">
    <name type="scientific">Agaribacter flavus</name>
    <dbReference type="NCBI Taxonomy" id="1902781"/>
    <lineage>
        <taxon>Bacteria</taxon>
        <taxon>Pseudomonadati</taxon>
        <taxon>Pseudomonadota</taxon>
        <taxon>Gammaproteobacteria</taxon>
        <taxon>Alteromonadales</taxon>
        <taxon>Alteromonadaceae</taxon>
        <taxon>Agaribacter</taxon>
    </lineage>
</organism>